<evidence type="ECO:0000256" key="2">
    <source>
        <dbReference type="PIRNR" id="PIRNR001365"/>
    </source>
</evidence>
<sequence length="299" mass="32370">MTQARHPWQGIVVAMTLPFRDDLSIDFDRLQEHVRWLAAEGCDGVTPNGSLGEYQTLTESERADVVRAVVEAAPEGCSVVPGVGGYGGHQSRHWAEQAAEAGAHAVLALPPNGYRAGPDEVVAHYRQVAAAGLPVVTYNNPYDTKVDLTPELLATIAEIDGVVAVKEFSGDVRRIHRLQELCPQLDVLAGADDVLLELMLLGAVGWIAGFPNALPRESRALYDLGAAGRLQEALPVYRRLHPAFRWDSRTEFIQAIKLGQDVVGRYGGPTRLPRLPLPPELEAQVRKDVELAVGAGLDA</sequence>
<keyword evidence="4" id="KW-1185">Reference proteome</keyword>
<dbReference type="Proteomes" id="UP000800981">
    <property type="component" value="Unassembled WGS sequence"/>
</dbReference>
<dbReference type="Pfam" id="PF00701">
    <property type="entry name" value="DHDPS"/>
    <property type="match status" value="1"/>
</dbReference>
<reference evidence="3 4" key="1">
    <citation type="submission" date="2020-03" db="EMBL/GenBank/DDBJ databases">
        <title>Two novel Motilibacter sp.</title>
        <authorList>
            <person name="Liu S."/>
        </authorList>
    </citation>
    <scope>NUCLEOTIDE SEQUENCE [LARGE SCALE GENOMIC DNA]</scope>
    <source>
        <strain evidence="3 4">E257</strain>
    </source>
</reference>
<dbReference type="PANTHER" id="PTHR12128:SF72">
    <property type="entry name" value="DIHYDRODIPICOLINATE SYNTHASE"/>
    <property type="match status" value="1"/>
</dbReference>
<dbReference type="InterPro" id="IPR013785">
    <property type="entry name" value="Aldolase_TIM"/>
</dbReference>
<accession>A0ABX0GW53</accession>
<dbReference type="Gene3D" id="3.20.20.70">
    <property type="entry name" value="Aldolase class I"/>
    <property type="match status" value="1"/>
</dbReference>
<comment type="caution">
    <text evidence="3">The sequence shown here is derived from an EMBL/GenBank/DDBJ whole genome shotgun (WGS) entry which is preliminary data.</text>
</comment>
<organism evidence="3 4">
    <name type="scientific">Motilibacter deserti</name>
    <dbReference type="NCBI Taxonomy" id="2714956"/>
    <lineage>
        <taxon>Bacteria</taxon>
        <taxon>Bacillati</taxon>
        <taxon>Actinomycetota</taxon>
        <taxon>Actinomycetes</taxon>
        <taxon>Motilibacterales</taxon>
        <taxon>Motilibacteraceae</taxon>
        <taxon>Motilibacter</taxon>
    </lineage>
</organism>
<dbReference type="InterPro" id="IPR002220">
    <property type="entry name" value="DapA-like"/>
</dbReference>
<gene>
    <name evidence="3" type="ORF">G9H71_13270</name>
</gene>
<proteinExistence type="inferred from homology"/>
<dbReference type="CDD" id="cd00408">
    <property type="entry name" value="DHDPS-like"/>
    <property type="match status" value="1"/>
</dbReference>
<dbReference type="PANTHER" id="PTHR12128">
    <property type="entry name" value="DIHYDRODIPICOLINATE SYNTHASE"/>
    <property type="match status" value="1"/>
</dbReference>
<evidence type="ECO:0000256" key="1">
    <source>
        <dbReference type="ARBA" id="ARBA00023239"/>
    </source>
</evidence>
<evidence type="ECO:0000313" key="4">
    <source>
        <dbReference type="Proteomes" id="UP000800981"/>
    </source>
</evidence>
<dbReference type="RefSeq" id="WP_166282584.1">
    <property type="nucleotide sequence ID" value="NZ_JAANNP010000010.1"/>
</dbReference>
<evidence type="ECO:0000313" key="3">
    <source>
        <dbReference type="EMBL" id="NHC14753.1"/>
    </source>
</evidence>
<name>A0ABX0GW53_9ACTN</name>
<dbReference type="EMBL" id="JAANNP010000010">
    <property type="protein sequence ID" value="NHC14753.1"/>
    <property type="molecule type" value="Genomic_DNA"/>
</dbReference>
<dbReference type="SMART" id="SM01130">
    <property type="entry name" value="DHDPS"/>
    <property type="match status" value="1"/>
</dbReference>
<dbReference type="PRINTS" id="PR00146">
    <property type="entry name" value="DHPICSNTHASE"/>
</dbReference>
<comment type="similarity">
    <text evidence="2">Belongs to the DapA family.</text>
</comment>
<keyword evidence="1 2" id="KW-0456">Lyase</keyword>
<dbReference type="PIRSF" id="PIRSF001365">
    <property type="entry name" value="DHDPS"/>
    <property type="match status" value="1"/>
</dbReference>
<protein>
    <submittedName>
        <fullName evidence="3">Dihydrodipicolinate synthase family protein</fullName>
    </submittedName>
</protein>
<dbReference type="SUPFAM" id="SSF51569">
    <property type="entry name" value="Aldolase"/>
    <property type="match status" value="1"/>
</dbReference>